<evidence type="ECO:0000313" key="4">
    <source>
        <dbReference type="Proteomes" id="UP000015101"/>
    </source>
</evidence>
<evidence type="ECO:0000313" key="3">
    <source>
        <dbReference type="EnsemblMetazoa" id="HelroP167497"/>
    </source>
</evidence>
<dbReference type="GeneID" id="20201956"/>
<gene>
    <name evidence="3" type="primary">20201956</name>
    <name evidence="2" type="ORF">HELRODRAFT_167497</name>
</gene>
<reference evidence="4" key="1">
    <citation type="submission" date="2012-12" db="EMBL/GenBank/DDBJ databases">
        <authorList>
            <person name="Hellsten U."/>
            <person name="Grimwood J."/>
            <person name="Chapman J.A."/>
            <person name="Shapiro H."/>
            <person name="Aerts A."/>
            <person name="Otillar R.P."/>
            <person name="Terry A.Y."/>
            <person name="Boore J.L."/>
            <person name="Simakov O."/>
            <person name="Marletaz F."/>
            <person name="Cho S.-J."/>
            <person name="Edsinger-Gonzales E."/>
            <person name="Havlak P."/>
            <person name="Kuo D.-H."/>
            <person name="Larsson T."/>
            <person name="Lv J."/>
            <person name="Arendt D."/>
            <person name="Savage R."/>
            <person name="Osoegawa K."/>
            <person name="de Jong P."/>
            <person name="Lindberg D.R."/>
            <person name="Seaver E.C."/>
            <person name="Weisblat D.A."/>
            <person name="Putnam N.H."/>
            <person name="Grigoriev I.V."/>
            <person name="Rokhsar D.S."/>
        </authorList>
    </citation>
    <scope>NUCLEOTIDE SEQUENCE</scope>
</reference>
<reference evidence="3" key="3">
    <citation type="submission" date="2015-06" db="UniProtKB">
        <authorList>
            <consortium name="EnsemblMetazoa"/>
        </authorList>
    </citation>
    <scope>IDENTIFICATION</scope>
</reference>
<dbReference type="RefSeq" id="XP_009011249.1">
    <property type="nucleotide sequence ID" value="XM_009013001.1"/>
</dbReference>
<dbReference type="Gene3D" id="1.20.1070.10">
    <property type="entry name" value="Rhodopsin 7-helix transmembrane proteins"/>
    <property type="match status" value="1"/>
</dbReference>
<evidence type="ECO:0000313" key="2">
    <source>
        <dbReference type="EMBL" id="ESO10980.1"/>
    </source>
</evidence>
<keyword evidence="1" id="KW-0472">Membrane</keyword>
<dbReference type="EMBL" id="KB095858">
    <property type="protein sequence ID" value="ESO10980.1"/>
    <property type="molecule type" value="Genomic_DNA"/>
</dbReference>
<name>T1EZF6_HELRO</name>
<evidence type="ECO:0000256" key="1">
    <source>
        <dbReference type="SAM" id="Phobius"/>
    </source>
</evidence>
<dbReference type="OrthoDB" id="9631784at2759"/>
<dbReference type="Proteomes" id="UP000015101">
    <property type="component" value="Unassembled WGS sequence"/>
</dbReference>
<accession>T1EZF6</accession>
<protein>
    <recommendedName>
        <fullName evidence="5">G-protein coupled receptors family 1 profile domain-containing protein</fullName>
    </recommendedName>
</protein>
<keyword evidence="1" id="KW-1133">Transmembrane helix</keyword>
<dbReference type="EMBL" id="AMQM01002792">
    <property type="status" value="NOT_ANNOTATED_CDS"/>
    <property type="molecule type" value="Genomic_DNA"/>
</dbReference>
<dbReference type="KEGG" id="hro:HELRODRAFT_167497"/>
<dbReference type="HOGENOM" id="CLU_2173676_0_0_1"/>
<feature type="transmembrane region" description="Helical" evidence="1">
    <location>
        <begin position="38"/>
        <end position="59"/>
    </location>
</feature>
<reference evidence="2 4" key="2">
    <citation type="journal article" date="2013" name="Nature">
        <title>Insights into bilaterian evolution from three spiralian genomes.</title>
        <authorList>
            <person name="Simakov O."/>
            <person name="Marletaz F."/>
            <person name="Cho S.J."/>
            <person name="Edsinger-Gonzales E."/>
            <person name="Havlak P."/>
            <person name="Hellsten U."/>
            <person name="Kuo D.H."/>
            <person name="Larsson T."/>
            <person name="Lv J."/>
            <person name="Arendt D."/>
            <person name="Savage R."/>
            <person name="Osoegawa K."/>
            <person name="de Jong P."/>
            <person name="Grimwood J."/>
            <person name="Chapman J.A."/>
            <person name="Shapiro H."/>
            <person name="Aerts A."/>
            <person name="Otillar R.P."/>
            <person name="Terry A.Y."/>
            <person name="Boore J.L."/>
            <person name="Grigoriev I.V."/>
            <person name="Lindberg D.R."/>
            <person name="Seaver E.C."/>
            <person name="Weisblat D.A."/>
            <person name="Putnam N.H."/>
            <person name="Rokhsar D.S."/>
        </authorList>
    </citation>
    <scope>NUCLEOTIDE SEQUENCE</scope>
</reference>
<feature type="transmembrane region" description="Helical" evidence="1">
    <location>
        <begin position="71"/>
        <end position="92"/>
    </location>
</feature>
<keyword evidence="1" id="KW-0812">Transmembrane</keyword>
<dbReference type="SUPFAM" id="SSF81321">
    <property type="entry name" value="Family A G protein-coupled receptor-like"/>
    <property type="match status" value="1"/>
</dbReference>
<dbReference type="InParanoid" id="T1EZF6"/>
<proteinExistence type="predicted"/>
<organism evidence="3 4">
    <name type="scientific">Helobdella robusta</name>
    <name type="common">Californian leech</name>
    <dbReference type="NCBI Taxonomy" id="6412"/>
    <lineage>
        <taxon>Eukaryota</taxon>
        <taxon>Metazoa</taxon>
        <taxon>Spiralia</taxon>
        <taxon>Lophotrochozoa</taxon>
        <taxon>Annelida</taxon>
        <taxon>Clitellata</taxon>
        <taxon>Hirudinea</taxon>
        <taxon>Rhynchobdellida</taxon>
        <taxon>Glossiphoniidae</taxon>
        <taxon>Helobdella</taxon>
    </lineage>
</organism>
<evidence type="ECO:0008006" key="5">
    <source>
        <dbReference type="Google" id="ProtNLM"/>
    </source>
</evidence>
<dbReference type="EnsemblMetazoa" id="HelroT167497">
    <property type="protein sequence ID" value="HelroP167497"/>
    <property type="gene ID" value="HelroG167497"/>
</dbReference>
<dbReference type="CTD" id="20201956"/>
<dbReference type="AlphaFoldDB" id="T1EZF6"/>
<keyword evidence="4" id="KW-1185">Reference proteome</keyword>
<sequence length="110" mass="12935">MKNCVVLNAQKDVYQNIASNITLKDYYFDSKFRYIAEVYISLPINIFGIIGNAMTFYILTFKIKKQKSQAIIFLLIALSFVDTLVLLFHLFLRTFRELFLEDVNKSFTEQ</sequence>